<name>A0AAD9IA86_9PEZI</name>
<feature type="transmembrane region" description="Helical" evidence="7">
    <location>
        <begin position="790"/>
        <end position="811"/>
    </location>
</feature>
<feature type="transmembrane region" description="Helical" evidence="7">
    <location>
        <begin position="682"/>
        <end position="704"/>
    </location>
</feature>
<dbReference type="Pfam" id="PF07690">
    <property type="entry name" value="MFS_1"/>
    <property type="match status" value="1"/>
</dbReference>
<evidence type="ECO:0000313" key="9">
    <source>
        <dbReference type="EMBL" id="KAK2073147.1"/>
    </source>
</evidence>
<feature type="transmembrane region" description="Helical" evidence="7">
    <location>
        <begin position="451"/>
        <end position="470"/>
    </location>
</feature>
<comment type="subcellular location">
    <subcellularLocation>
        <location evidence="1">Membrane</location>
        <topology evidence="1">Multi-pass membrane protein</topology>
    </subcellularLocation>
</comment>
<feature type="transmembrane region" description="Helical" evidence="7">
    <location>
        <begin position="604"/>
        <end position="630"/>
    </location>
</feature>
<keyword evidence="2" id="KW-0813">Transport</keyword>
<dbReference type="GO" id="GO:0022857">
    <property type="term" value="F:transmembrane transporter activity"/>
    <property type="evidence" value="ECO:0007669"/>
    <property type="project" value="InterPro"/>
</dbReference>
<keyword evidence="10" id="KW-1185">Reference proteome</keyword>
<dbReference type="InterPro" id="IPR011701">
    <property type="entry name" value="MFS"/>
</dbReference>
<reference evidence="9" key="1">
    <citation type="journal article" date="2023" name="Mol. Plant Microbe Interact.">
        <title>Elucidating the Obligate Nature and Biological Capacity of an Invasive Fungal Corn Pathogen.</title>
        <authorList>
            <person name="MacCready J.S."/>
            <person name="Roggenkamp E.M."/>
            <person name="Gdanetz K."/>
            <person name="Chilvers M.I."/>
        </authorList>
    </citation>
    <scope>NUCLEOTIDE SEQUENCE</scope>
    <source>
        <strain evidence="9">PM02</strain>
    </source>
</reference>
<keyword evidence="3 7" id="KW-0812">Transmembrane</keyword>
<dbReference type="Proteomes" id="UP001217918">
    <property type="component" value="Unassembled WGS sequence"/>
</dbReference>
<evidence type="ECO:0000256" key="5">
    <source>
        <dbReference type="ARBA" id="ARBA00023136"/>
    </source>
</evidence>
<dbReference type="AlphaFoldDB" id="A0AAD9IA86"/>
<gene>
    <name evidence="9" type="ORF">P8C59_007446</name>
</gene>
<keyword evidence="4 7" id="KW-1133">Transmembrane helix</keyword>
<organism evidence="9 10">
    <name type="scientific">Phyllachora maydis</name>
    <dbReference type="NCBI Taxonomy" id="1825666"/>
    <lineage>
        <taxon>Eukaryota</taxon>
        <taxon>Fungi</taxon>
        <taxon>Dikarya</taxon>
        <taxon>Ascomycota</taxon>
        <taxon>Pezizomycotina</taxon>
        <taxon>Sordariomycetes</taxon>
        <taxon>Sordariomycetidae</taxon>
        <taxon>Phyllachorales</taxon>
        <taxon>Phyllachoraceae</taxon>
        <taxon>Phyllachora</taxon>
    </lineage>
</organism>
<dbReference type="InterPro" id="IPR020846">
    <property type="entry name" value="MFS_dom"/>
</dbReference>
<dbReference type="Gene3D" id="1.20.1250.20">
    <property type="entry name" value="MFS general substrate transporter like domains"/>
    <property type="match status" value="1"/>
</dbReference>
<feature type="region of interest" description="Disordered" evidence="6">
    <location>
        <begin position="254"/>
        <end position="282"/>
    </location>
</feature>
<dbReference type="PRINTS" id="PR01035">
    <property type="entry name" value="TCRTETA"/>
</dbReference>
<evidence type="ECO:0000256" key="4">
    <source>
        <dbReference type="ARBA" id="ARBA00022989"/>
    </source>
</evidence>
<feature type="transmembrane region" description="Helical" evidence="7">
    <location>
        <begin position="417"/>
        <end position="439"/>
    </location>
</feature>
<dbReference type="PANTHER" id="PTHR23504:SF3">
    <property type="entry name" value="MAJOR FACILITATOR SUPERFAMILY (MFS) PROFILE DOMAIN-CONTAINING PROTEIN"/>
    <property type="match status" value="1"/>
</dbReference>
<feature type="transmembrane region" description="Helical" evidence="7">
    <location>
        <begin position="550"/>
        <end position="574"/>
    </location>
</feature>
<proteinExistence type="predicted"/>
<dbReference type="SUPFAM" id="SSF103473">
    <property type="entry name" value="MFS general substrate transporter"/>
    <property type="match status" value="1"/>
</dbReference>
<feature type="region of interest" description="Disordered" evidence="6">
    <location>
        <begin position="814"/>
        <end position="836"/>
    </location>
</feature>
<feature type="transmembrane region" description="Helical" evidence="7">
    <location>
        <begin position="716"/>
        <end position="738"/>
    </location>
</feature>
<dbReference type="InterPro" id="IPR036259">
    <property type="entry name" value="MFS_trans_sf"/>
</dbReference>
<evidence type="ECO:0000313" key="10">
    <source>
        <dbReference type="Proteomes" id="UP001217918"/>
    </source>
</evidence>
<dbReference type="Pfam" id="PF20150">
    <property type="entry name" value="2EXR"/>
    <property type="match status" value="1"/>
</dbReference>
<dbReference type="InterPro" id="IPR045518">
    <property type="entry name" value="2EXR"/>
</dbReference>
<feature type="transmembrane region" description="Helical" evidence="7">
    <location>
        <begin position="750"/>
        <end position="770"/>
    </location>
</feature>
<dbReference type="GO" id="GO:0016020">
    <property type="term" value="C:membrane"/>
    <property type="evidence" value="ECO:0007669"/>
    <property type="project" value="UniProtKB-SubCell"/>
</dbReference>
<protein>
    <recommendedName>
        <fullName evidence="8">Major facilitator superfamily (MFS) profile domain-containing protein</fullName>
    </recommendedName>
</protein>
<comment type="caution">
    <text evidence="9">The sequence shown here is derived from an EMBL/GenBank/DDBJ whole genome shotgun (WGS) entry which is preliminary data.</text>
</comment>
<evidence type="ECO:0000256" key="7">
    <source>
        <dbReference type="SAM" id="Phobius"/>
    </source>
</evidence>
<feature type="domain" description="Major facilitator superfamily (MFS) profile" evidence="8">
    <location>
        <begin position="380"/>
        <end position="814"/>
    </location>
</feature>
<dbReference type="InterPro" id="IPR001958">
    <property type="entry name" value="Tet-R_TetA/multi-R_MdtG-like"/>
</dbReference>
<feature type="transmembrane region" description="Helical" evidence="7">
    <location>
        <begin position="476"/>
        <end position="496"/>
    </location>
</feature>
<accession>A0AAD9IA86</accession>
<dbReference type="EMBL" id="JAQQPM010000006">
    <property type="protein sequence ID" value="KAK2073147.1"/>
    <property type="molecule type" value="Genomic_DNA"/>
</dbReference>
<feature type="transmembrane region" description="Helical" evidence="7">
    <location>
        <begin position="508"/>
        <end position="530"/>
    </location>
</feature>
<dbReference type="PANTHER" id="PTHR23504">
    <property type="entry name" value="MAJOR FACILITATOR SUPERFAMILY DOMAIN-CONTAINING PROTEIN 10"/>
    <property type="match status" value="1"/>
</dbReference>
<dbReference type="CDD" id="cd17330">
    <property type="entry name" value="MFS_SLC46_TetA_like"/>
    <property type="match status" value="1"/>
</dbReference>
<evidence type="ECO:0000256" key="1">
    <source>
        <dbReference type="ARBA" id="ARBA00004141"/>
    </source>
</evidence>
<dbReference type="PROSITE" id="PS50850">
    <property type="entry name" value="MFS"/>
    <property type="match status" value="1"/>
</dbReference>
<evidence type="ECO:0000256" key="6">
    <source>
        <dbReference type="SAM" id="MobiDB-lite"/>
    </source>
</evidence>
<feature type="transmembrane region" description="Helical" evidence="7">
    <location>
        <begin position="650"/>
        <end position="670"/>
    </location>
</feature>
<evidence type="ECO:0000259" key="8">
    <source>
        <dbReference type="PROSITE" id="PS50850"/>
    </source>
</evidence>
<feature type="compositionally biased region" description="Basic and acidic residues" evidence="6">
    <location>
        <begin position="255"/>
        <end position="268"/>
    </location>
</feature>
<evidence type="ECO:0000256" key="3">
    <source>
        <dbReference type="ARBA" id="ARBA00022692"/>
    </source>
</evidence>
<evidence type="ECO:0000256" key="2">
    <source>
        <dbReference type="ARBA" id="ARBA00022448"/>
    </source>
</evidence>
<sequence>MSATFSKFRHLPPEIRLMVWEEALPDARVYEVLDAPNAKQKTPAQEGLMFANMHPEPPPALAGVCRESRYLTLLHYKALTLGRTTKYVDPARDILLLEPYLLVKRFHRTLHYLSQIPLVRDNLRRLALGTSYGLHTGICHPVLSWKVSKNNVGKLLAALAKFVRLKTLILVVHQEFQFEVDYRFPVSDFGVGLAWRHPFATFPPTAPSSSYVSRPQLVHQAYRFKFDIEANISYTPRHSNELLYYPLDMDEDKEDDRKDGWVEDRDPLEPPPDDASGECCDRWPTNDDWRRFRKRFQRALTGAVHVAREEDMGISRRGGVGNDGVDVDENTPLLSGGDLHGTVPPAITADGQLTSAQASTVVEQSDGTGSDDDKPLPVWQIVLLCYARFVEPVTFFSIFPFINKMTQENGHLADADVGFYSGLIESLFSLTQMAVMIFWGKAADRLGRKPVLVISLAGVSMAAAVFGLATTLWEMMLYRCLAGVFAGTIVTLRIMVSEHSTPKTQPRAYSWFAFTGNLGILIGPLIGGMLAEPAKQYPALFGNVQLFIDYPYALSSFAVGLIGASAVLICLLFVEETLPRTAKNNTDHHHADLLKRAPPSTWELIRLPGVGIVLFTYMYLMLLAFAYTAIAPVFWYTPVAAGGLAFTPRQISLVLALNGLAQALWVLLVFPPLHQRLGTNGVLRACGNAYPFFFAVSPLAALLLRAWPGGRAAALAFWAGYPAALALGSGVSMAFTAAQLALNEVAPSPAVLGTLNALALALVSGVRSFAPALFSSLFAVGVRSQWLGGYMIWVLMTAMALGYAVLARHMPDHDASGRGKRTERGSAEGGRRGGGT</sequence>
<keyword evidence="5 7" id="KW-0472">Membrane</keyword>